<dbReference type="InterPro" id="IPR011642">
    <property type="entry name" value="Gate_dom"/>
</dbReference>
<evidence type="ECO:0000259" key="2">
    <source>
        <dbReference type="Pfam" id="PF07670"/>
    </source>
</evidence>
<evidence type="ECO:0000313" key="4">
    <source>
        <dbReference type="Proteomes" id="UP000559809"/>
    </source>
</evidence>
<evidence type="ECO:0000256" key="1">
    <source>
        <dbReference type="SAM" id="Phobius"/>
    </source>
</evidence>
<reference evidence="3 4" key="1">
    <citation type="submission" date="2020-07" db="EMBL/GenBank/DDBJ databases">
        <title>Taxonomic revisions and descriptions of new bacterial species based on genomic comparisons in the high-G+C-content subgroup of the family Alcaligenaceae.</title>
        <authorList>
            <person name="Szabo A."/>
            <person name="Felfoldi T."/>
        </authorList>
    </citation>
    <scope>NUCLEOTIDE SEQUENCE [LARGE SCALE GENOMIC DNA]</scope>
    <source>
        <strain evidence="3 4">LMG 24012</strain>
    </source>
</reference>
<evidence type="ECO:0000313" key="3">
    <source>
        <dbReference type="EMBL" id="NYT50624.1"/>
    </source>
</evidence>
<gene>
    <name evidence="3" type="ORF">H0A72_14990</name>
</gene>
<protein>
    <recommendedName>
        <fullName evidence="2">Nucleoside transporter/FeoB GTPase Gate domain-containing protein</fullName>
    </recommendedName>
</protein>
<feature type="transmembrane region" description="Helical" evidence="1">
    <location>
        <begin position="178"/>
        <end position="198"/>
    </location>
</feature>
<dbReference type="AlphaFoldDB" id="A0A853FX14"/>
<feature type="transmembrane region" description="Helical" evidence="1">
    <location>
        <begin position="117"/>
        <end position="140"/>
    </location>
</feature>
<dbReference type="Proteomes" id="UP000559809">
    <property type="component" value="Unassembled WGS sequence"/>
</dbReference>
<comment type="caution">
    <text evidence="3">The sequence shown here is derived from an EMBL/GenBank/DDBJ whole genome shotgun (WGS) entry which is preliminary data.</text>
</comment>
<name>A0A853FX14_9BURK</name>
<feature type="transmembrane region" description="Helical" evidence="1">
    <location>
        <begin position="284"/>
        <end position="303"/>
    </location>
</feature>
<feature type="transmembrane region" description="Helical" evidence="1">
    <location>
        <begin position="219"/>
        <end position="244"/>
    </location>
</feature>
<dbReference type="Pfam" id="PF07670">
    <property type="entry name" value="Gate"/>
    <property type="match status" value="1"/>
</dbReference>
<feature type="transmembrane region" description="Helical" evidence="1">
    <location>
        <begin position="60"/>
        <end position="81"/>
    </location>
</feature>
<dbReference type="EMBL" id="JACCEM010000008">
    <property type="protein sequence ID" value="NYT50624.1"/>
    <property type="molecule type" value="Genomic_DNA"/>
</dbReference>
<keyword evidence="1" id="KW-0812">Transmembrane</keyword>
<keyword evidence="1" id="KW-1133">Transmembrane helix</keyword>
<sequence length="322" mass="34299">MLAYLKALAKRSWRLFITVTKVMLPVMIIVKIADLFGLVDLVGRLIAPAMSLLHLPPEAGIIWATTVLTGIYGGIATLSSLPSPPDMSVAQVSALCAMMLFAHAIPVEQAIVRRAGAGFGVTAALRIGTAVFYGGLVSWVCHLTGALSEPLSFDWLRGSEVIAADAGSPFFGWVQSTAFSLGLTLCIIFVLVVALDLLDRLGITRRFTRLMMPLLRVSGLDANVAPVTTVGVLLGLTYGGALIIEEAEKQNFPARTRFLALSWLCLSHSLIEDTLLLLALGADIWIVLVGRVALTLLIVAALARLTNRGNWRSIPATGAGQA</sequence>
<keyword evidence="4" id="KW-1185">Reference proteome</keyword>
<dbReference type="RefSeq" id="WP_180156758.1">
    <property type="nucleotide sequence ID" value="NZ_JACCEM010000008.1"/>
</dbReference>
<organism evidence="3 4">
    <name type="scientific">Parapusillimonas granuli</name>
    <dbReference type="NCBI Taxonomy" id="380911"/>
    <lineage>
        <taxon>Bacteria</taxon>
        <taxon>Pseudomonadati</taxon>
        <taxon>Pseudomonadota</taxon>
        <taxon>Betaproteobacteria</taxon>
        <taxon>Burkholderiales</taxon>
        <taxon>Alcaligenaceae</taxon>
        <taxon>Parapusillimonas</taxon>
    </lineage>
</organism>
<feature type="domain" description="Nucleoside transporter/FeoB GTPase Gate" evidence="2">
    <location>
        <begin position="16"/>
        <end position="117"/>
    </location>
</feature>
<proteinExistence type="predicted"/>
<keyword evidence="1" id="KW-0472">Membrane</keyword>
<accession>A0A853FX14</accession>
<feature type="transmembrane region" description="Helical" evidence="1">
    <location>
        <begin position="12"/>
        <end position="29"/>
    </location>
</feature>